<dbReference type="RefSeq" id="WP_186286853.1">
    <property type="nucleotide sequence ID" value="NZ_JACMSF010000061.1"/>
</dbReference>
<sequence>MRAAWEAATIQVGVQVPFKAYVKHLGRPFQDFLMLLGLKNTERFTTAYETAAIGSSHHSQPFPGVEQALRDIAATGCRLGVVTSKSVARARTLVESLDVPFAVLRAPGLGRGKPSPDALLLALVECGN</sequence>
<dbReference type="InterPro" id="IPR036412">
    <property type="entry name" value="HAD-like_sf"/>
</dbReference>
<evidence type="ECO:0000313" key="1">
    <source>
        <dbReference type="EMBL" id="MBC2906886.1"/>
    </source>
</evidence>
<keyword evidence="2" id="KW-1185">Reference proteome</keyword>
<evidence type="ECO:0000313" key="2">
    <source>
        <dbReference type="Proteomes" id="UP000584670"/>
    </source>
</evidence>
<keyword evidence="1" id="KW-0378">Hydrolase</keyword>
<dbReference type="Proteomes" id="UP000584670">
    <property type="component" value="Unassembled WGS sequence"/>
</dbReference>
<dbReference type="GO" id="GO:0016787">
    <property type="term" value="F:hydrolase activity"/>
    <property type="evidence" value="ECO:0007669"/>
    <property type="project" value="UniProtKB-KW"/>
</dbReference>
<dbReference type="SUPFAM" id="SSF56784">
    <property type="entry name" value="HAD-like"/>
    <property type="match status" value="1"/>
</dbReference>
<dbReference type="InterPro" id="IPR023214">
    <property type="entry name" value="HAD_sf"/>
</dbReference>
<dbReference type="InterPro" id="IPR023198">
    <property type="entry name" value="PGP-like_dom2"/>
</dbReference>
<dbReference type="AlphaFoldDB" id="A0A7X1JA03"/>
<reference evidence="1 2" key="1">
    <citation type="submission" date="2020-08" db="EMBL/GenBank/DDBJ databases">
        <title>Streptomyces sp. PSKA01 genome sequencing and assembly.</title>
        <authorList>
            <person name="Mandal S."/>
            <person name="Maiti P.K."/>
            <person name="Das P."/>
        </authorList>
    </citation>
    <scope>NUCLEOTIDE SEQUENCE [LARGE SCALE GENOMIC DNA]</scope>
    <source>
        <strain evidence="1 2">PSKA01</strain>
    </source>
</reference>
<accession>A0A7X1JA03</accession>
<proteinExistence type="predicted"/>
<protein>
    <submittedName>
        <fullName evidence="1">HAD hydrolase-like protein</fullName>
    </submittedName>
</protein>
<name>A0A7X1JA03_9ACTN</name>
<organism evidence="1 2">
    <name type="scientific">Streptomyces cupreus</name>
    <dbReference type="NCBI Taxonomy" id="2759956"/>
    <lineage>
        <taxon>Bacteria</taxon>
        <taxon>Bacillati</taxon>
        <taxon>Actinomycetota</taxon>
        <taxon>Actinomycetes</taxon>
        <taxon>Kitasatosporales</taxon>
        <taxon>Streptomycetaceae</taxon>
        <taxon>Streptomyces</taxon>
    </lineage>
</organism>
<dbReference type="EMBL" id="JACMSF010000061">
    <property type="protein sequence ID" value="MBC2906886.1"/>
    <property type="molecule type" value="Genomic_DNA"/>
</dbReference>
<dbReference type="Gene3D" id="1.10.150.240">
    <property type="entry name" value="Putative phosphatase, domain 2"/>
    <property type="match status" value="1"/>
</dbReference>
<gene>
    <name evidence="1" type="ORF">H4N64_36280</name>
</gene>
<dbReference type="Pfam" id="PF00702">
    <property type="entry name" value="Hydrolase"/>
    <property type="match status" value="1"/>
</dbReference>
<comment type="caution">
    <text evidence="1">The sequence shown here is derived from an EMBL/GenBank/DDBJ whole genome shotgun (WGS) entry which is preliminary data.</text>
</comment>
<dbReference type="Gene3D" id="3.40.50.1000">
    <property type="entry name" value="HAD superfamily/HAD-like"/>
    <property type="match status" value="1"/>
</dbReference>